<dbReference type="Proteomes" id="UP001597221">
    <property type="component" value="Unassembled WGS sequence"/>
</dbReference>
<keyword evidence="3" id="KW-1185">Reference proteome</keyword>
<sequence>MHVAAKGLESYTVHELSYIVMDYITHRLDYVDDDFDIIRMAVIGSRVKETHRHNSDVDIAFTYEGKYRSDSMNDVLNMNPLFINGIRVDFIPFSVNKGEVFDNNEKHQDLPIISLE</sequence>
<comment type="caution">
    <text evidence="2">The sequence shown here is derived from an EMBL/GenBank/DDBJ whole genome shotgun (WGS) entry which is preliminary data.</text>
</comment>
<accession>A0ABW4HWA7</accession>
<dbReference type="EMBL" id="JBHUDE010000161">
    <property type="protein sequence ID" value="MFD1609663.1"/>
    <property type="molecule type" value="Genomic_DNA"/>
</dbReference>
<evidence type="ECO:0000313" key="2">
    <source>
        <dbReference type="EMBL" id="MFD1609663.1"/>
    </source>
</evidence>
<dbReference type="Gene3D" id="3.30.460.10">
    <property type="entry name" value="Beta Polymerase, domain 2"/>
    <property type="match status" value="1"/>
</dbReference>
<evidence type="ECO:0000313" key="3">
    <source>
        <dbReference type="Proteomes" id="UP001597221"/>
    </source>
</evidence>
<protein>
    <submittedName>
        <fullName evidence="2">Nucleotidyltransferase domain-containing protein</fullName>
    </submittedName>
</protein>
<gene>
    <name evidence="2" type="ORF">ACFSBH_18755</name>
</gene>
<evidence type="ECO:0000259" key="1">
    <source>
        <dbReference type="Pfam" id="PF18765"/>
    </source>
</evidence>
<name>A0ABW4HWA7_9BACI</name>
<feature type="domain" description="Polymerase beta nucleotidyltransferase" evidence="1">
    <location>
        <begin position="30"/>
        <end position="75"/>
    </location>
</feature>
<dbReference type="InterPro" id="IPR041633">
    <property type="entry name" value="Polbeta"/>
</dbReference>
<dbReference type="RefSeq" id="WP_379599081.1">
    <property type="nucleotide sequence ID" value="NZ_JBHUDE010000161.1"/>
</dbReference>
<dbReference type="InterPro" id="IPR043519">
    <property type="entry name" value="NT_sf"/>
</dbReference>
<organism evidence="2 3">
    <name type="scientific">Oceanobacillus luteolus</name>
    <dbReference type="NCBI Taxonomy" id="1274358"/>
    <lineage>
        <taxon>Bacteria</taxon>
        <taxon>Bacillati</taxon>
        <taxon>Bacillota</taxon>
        <taxon>Bacilli</taxon>
        <taxon>Bacillales</taxon>
        <taxon>Bacillaceae</taxon>
        <taxon>Oceanobacillus</taxon>
    </lineage>
</organism>
<dbReference type="Pfam" id="PF18765">
    <property type="entry name" value="Polbeta"/>
    <property type="match status" value="1"/>
</dbReference>
<reference evidence="3" key="1">
    <citation type="journal article" date="2019" name="Int. J. Syst. Evol. Microbiol.">
        <title>The Global Catalogue of Microorganisms (GCM) 10K type strain sequencing project: providing services to taxonomists for standard genome sequencing and annotation.</title>
        <authorList>
            <consortium name="The Broad Institute Genomics Platform"/>
            <consortium name="The Broad Institute Genome Sequencing Center for Infectious Disease"/>
            <person name="Wu L."/>
            <person name="Ma J."/>
        </authorList>
    </citation>
    <scope>NUCLEOTIDE SEQUENCE [LARGE SCALE GENOMIC DNA]</scope>
    <source>
        <strain evidence="3">CGMCC 1.12376</strain>
    </source>
</reference>
<proteinExistence type="predicted"/>
<dbReference type="SUPFAM" id="SSF81301">
    <property type="entry name" value="Nucleotidyltransferase"/>
    <property type="match status" value="1"/>
</dbReference>